<feature type="compositionally biased region" description="Basic residues" evidence="6">
    <location>
        <begin position="24"/>
        <end position="35"/>
    </location>
</feature>
<comment type="subcellular location">
    <subcellularLocation>
        <location evidence="5">Nucleus</location>
    </subcellularLocation>
</comment>
<dbReference type="PANTHER" id="PTHR13522:SF3">
    <property type="entry name" value="U6 SNRNA PHOSPHODIESTERASE 1"/>
    <property type="match status" value="1"/>
</dbReference>
<evidence type="ECO:0000256" key="2">
    <source>
        <dbReference type="ARBA" id="ARBA00022801"/>
    </source>
</evidence>
<keyword evidence="3" id="KW-0456">Lyase</keyword>
<dbReference type="VEuPathDB" id="FungiDB:ASPGLDRAFT_63570"/>
<keyword evidence="4 5" id="KW-0539">Nucleus</keyword>
<reference evidence="8" key="1">
    <citation type="journal article" date="2017" name="Genome Biol.">
        <title>Comparative genomics reveals high biological diversity and specific adaptations in the industrially and medically important fungal genus Aspergillus.</title>
        <authorList>
            <person name="de Vries R.P."/>
            <person name="Riley R."/>
            <person name="Wiebenga A."/>
            <person name="Aguilar-Osorio G."/>
            <person name="Amillis S."/>
            <person name="Uchima C.A."/>
            <person name="Anderluh G."/>
            <person name="Asadollahi M."/>
            <person name="Askin M."/>
            <person name="Barry K."/>
            <person name="Battaglia E."/>
            <person name="Bayram O."/>
            <person name="Benocci T."/>
            <person name="Braus-Stromeyer S.A."/>
            <person name="Caldana C."/>
            <person name="Canovas D."/>
            <person name="Cerqueira G.C."/>
            <person name="Chen F."/>
            <person name="Chen W."/>
            <person name="Choi C."/>
            <person name="Clum A."/>
            <person name="Dos Santos R.A."/>
            <person name="Damasio A.R."/>
            <person name="Diallinas G."/>
            <person name="Emri T."/>
            <person name="Fekete E."/>
            <person name="Flipphi M."/>
            <person name="Freyberg S."/>
            <person name="Gallo A."/>
            <person name="Gournas C."/>
            <person name="Habgood R."/>
            <person name="Hainaut M."/>
            <person name="Harispe M.L."/>
            <person name="Henrissat B."/>
            <person name="Hilden K.S."/>
            <person name="Hope R."/>
            <person name="Hossain A."/>
            <person name="Karabika E."/>
            <person name="Karaffa L."/>
            <person name="Karanyi Z."/>
            <person name="Krasevec N."/>
            <person name="Kuo A."/>
            <person name="Kusch H."/>
            <person name="LaButti K."/>
            <person name="Lagendijk E.L."/>
            <person name="Lapidus A."/>
            <person name="Levasseur A."/>
            <person name="Lindquist E."/>
            <person name="Lipzen A."/>
            <person name="Logrieco A.F."/>
            <person name="MacCabe A."/>
            <person name="Maekelae M.R."/>
            <person name="Malavazi I."/>
            <person name="Melin P."/>
            <person name="Meyer V."/>
            <person name="Mielnichuk N."/>
            <person name="Miskei M."/>
            <person name="Molnar A.P."/>
            <person name="Mule G."/>
            <person name="Ngan C.Y."/>
            <person name="Orejas M."/>
            <person name="Orosz E."/>
            <person name="Ouedraogo J.P."/>
            <person name="Overkamp K.M."/>
            <person name="Park H.-S."/>
            <person name="Perrone G."/>
            <person name="Piumi F."/>
            <person name="Punt P.J."/>
            <person name="Ram A.F."/>
            <person name="Ramon A."/>
            <person name="Rauscher S."/>
            <person name="Record E."/>
            <person name="Riano-Pachon D.M."/>
            <person name="Robert V."/>
            <person name="Roehrig J."/>
            <person name="Ruller R."/>
            <person name="Salamov A."/>
            <person name="Salih N.S."/>
            <person name="Samson R.A."/>
            <person name="Sandor E."/>
            <person name="Sanguinetti M."/>
            <person name="Schuetze T."/>
            <person name="Sepcic K."/>
            <person name="Shelest E."/>
            <person name="Sherlock G."/>
            <person name="Sophianopoulou V."/>
            <person name="Squina F.M."/>
            <person name="Sun H."/>
            <person name="Susca A."/>
            <person name="Todd R.B."/>
            <person name="Tsang A."/>
            <person name="Unkles S.E."/>
            <person name="van de Wiele N."/>
            <person name="van Rossen-Uffink D."/>
            <person name="Oliveira J.V."/>
            <person name="Vesth T.C."/>
            <person name="Visser J."/>
            <person name="Yu J.-H."/>
            <person name="Zhou M."/>
            <person name="Andersen M.R."/>
            <person name="Archer D.B."/>
            <person name="Baker S.E."/>
            <person name="Benoit I."/>
            <person name="Brakhage A.A."/>
            <person name="Braus G.H."/>
            <person name="Fischer R."/>
            <person name="Frisvad J.C."/>
            <person name="Goldman G.H."/>
            <person name="Houbraken J."/>
            <person name="Oakley B."/>
            <person name="Pocsi I."/>
            <person name="Scazzocchio C."/>
            <person name="Seiboth B."/>
            <person name="vanKuyk P.A."/>
            <person name="Wortman J."/>
            <person name="Dyer P.S."/>
            <person name="Grigoriev I.V."/>
        </authorList>
    </citation>
    <scope>NUCLEOTIDE SEQUENCE [LARGE SCALE GENOMIC DNA]</scope>
    <source>
        <strain evidence="8">CBS 516.65</strain>
    </source>
</reference>
<evidence type="ECO:0000313" key="7">
    <source>
        <dbReference type="EMBL" id="OJJ88770.1"/>
    </source>
</evidence>
<dbReference type="GO" id="GO:0005634">
    <property type="term" value="C:nucleus"/>
    <property type="evidence" value="ECO:0007669"/>
    <property type="project" value="UniProtKB-SubCell"/>
</dbReference>
<dbReference type="Pfam" id="PF09749">
    <property type="entry name" value="HVSL"/>
    <property type="match status" value="1"/>
</dbReference>
<accession>A0A1L9VXY3</accession>
<name>A0A1L9VXY3_ASPGL</name>
<keyword evidence="2 5" id="KW-0378">Hydrolase</keyword>
<evidence type="ECO:0000256" key="6">
    <source>
        <dbReference type="SAM" id="MobiDB-lite"/>
    </source>
</evidence>
<feature type="region of interest" description="Disordered" evidence="6">
    <location>
        <begin position="1"/>
        <end position="47"/>
    </location>
</feature>
<comment type="function">
    <text evidence="5">Phosphodiesterase responsible for the U6 snRNA 3' end processing. Acts as an exoribonuclease (RNase) responsible for trimming the poly(U) tract of the last nucleotides in the pre-U6 snRNA molecule, leading to the formation of mature U6 snRNA.</text>
</comment>
<dbReference type="HAMAP" id="MF_03040">
    <property type="entry name" value="USB1"/>
    <property type="match status" value="1"/>
</dbReference>
<evidence type="ECO:0000256" key="4">
    <source>
        <dbReference type="ARBA" id="ARBA00023242"/>
    </source>
</evidence>
<sequence>MSLVQYSDSESDSDTQTPPSPPAKRIRPNTQRQRRSNQGSSLPPLPTTFYDLYATSTRVSVQDDPSLHGGRKRVIPHVEGNWPTHLYLEWFPNKSELGVLENLVQKSESKLGDKPRVIHSLLRSDLGAQLPLHISLSRPVVLRTEQRQSFIDACQTAVRDSNVSPFDITPGSLHWVSNYEKTRWFLVLRAQKPANDGLNRLLTLSNRSLALFDQPPLYEKTVQTGSGGGRRKQTNGADEDYSHCFHISIAWSLIEPSPDDNERVASIDLQDLNGLSVRFDCVKAKIGNNISSIPLLSGIVEQKGIGGL</sequence>
<feature type="active site" description="Proton donor/acceptor" evidence="5">
    <location>
        <position position="246"/>
    </location>
</feature>
<keyword evidence="8" id="KW-1185">Reference proteome</keyword>
<dbReference type="Proteomes" id="UP000184300">
    <property type="component" value="Unassembled WGS sequence"/>
</dbReference>
<evidence type="ECO:0000256" key="1">
    <source>
        <dbReference type="ARBA" id="ARBA00022722"/>
    </source>
</evidence>
<comment type="similarity">
    <text evidence="5">Belongs to the 2H phosphoesterase superfamily. USB1 family.</text>
</comment>
<dbReference type="EMBL" id="KV878889">
    <property type="protein sequence ID" value="OJJ88770.1"/>
    <property type="molecule type" value="Genomic_DNA"/>
</dbReference>
<dbReference type="AlphaFoldDB" id="A0A1L9VXY3"/>
<dbReference type="Gene3D" id="3.90.1140.10">
    <property type="entry name" value="Cyclic phosphodiesterase"/>
    <property type="match status" value="1"/>
</dbReference>
<dbReference type="GO" id="GO:0034477">
    <property type="term" value="P:U6 snRNA 3'-end processing"/>
    <property type="evidence" value="ECO:0007669"/>
    <property type="project" value="UniProtKB-UniRule"/>
</dbReference>
<dbReference type="GO" id="GO:0016829">
    <property type="term" value="F:lyase activity"/>
    <property type="evidence" value="ECO:0007669"/>
    <property type="project" value="UniProtKB-KW"/>
</dbReference>
<protein>
    <recommendedName>
        <fullName evidence="5">U6 snRNA phosphodiesterase</fullName>
        <ecNumber evidence="5">3.1.4.-</ecNumber>
    </recommendedName>
</protein>
<dbReference type="OrthoDB" id="49151at2759"/>
<evidence type="ECO:0000256" key="5">
    <source>
        <dbReference type="HAMAP-Rule" id="MF_03040"/>
    </source>
</evidence>
<gene>
    <name evidence="5" type="primary">USB1</name>
    <name evidence="7" type="ORF">ASPGLDRAFT_63570</name>
</gene>
<keyword evidence="1 5" id="KW-0540">Nuclease</keyword>
<evidence type="ECO:0000256" key="3">
    <source>
        <dbReference type="ARBA" id="ARBA00023239"/>
    </source>
</evidence>
<dbReference type="InterPro" id="IPR027521">
    <property type="entry name" value="Usb1"/>
</dbReference>
<dbReference type="PANTHER" id="PTHR13522">
    <property type="entry name" value="U6 SNRNA PHOSPHODIESTERASE 1"/>
    <property type="match status" value="1"/>
</dbReference>
<evidence type="ECO:0000313" key="8">
    <source>
        <dbReference type="Proteomes" id="UP000184300"/>
    </source>
</evidence>
<feature type="active site" description="Proton donor/acceptor" evidence="5">
    <location>
        <position position="133"/>
    </location>
</feature>
<organism evidence="7 8">
    <name type="scientific">Aspergillus glaucus CBS 516.65</name>
    <dbReference type="NCBI Taxonomy" id="1160497"/>
    <lineage>
        <taxon>Eukaryota</taxon>
        <taxon>Fungi</taxon>
        <taxon>Dikarya</taxon>
        <taxon>Ascomycota</taxon>
        <taxon>Pezizomycotina</taxon>
        <taxon>Eurotiomycetes</taxon>
        <taxon>Eurotiomycetidae</taxon>
        <taxon>Eurotiales</taxon>
        <taxon>Aspergillaceae</taxon>
        <taxon>Aspergillus</taxon>
        <taxon>Aspergillus subgen. Aspergillus</taxon>
    </lineage>
</organism>
<dbReference type="STRING" id="1160497.A0A1L9VXY3"/>
<dbReference type="EC" id="3.1.4.-" evidence="5"/>
<dbReference type="GO" id="GO:1990838">
    <property type="term" value="F:poly(U)-specific exoribonuclease activity, producing 3' uridine cyclic phosphate ends"/>
    <property type="evidence" value="ECO:0007669"/>
    <property type="project" value="UniProtKB-UniRule"/>
</dbReference>
<proteinExistence type="inferred from homology"/>